<dbReference type="AlphaFoldDB" id="E6PTF2"/>
<feature type="compositionally biased region" description="Low complexity" evidence="1">
    <location>
        <begin position="1"/>
        <end position="10"/>
    </location>
</feature>
<evidence type="ECO:0000313" key="2">
    <source>
        <dbReference type="EMBL" id="CBH98209.1"/>
    </source>
</evidence>
<dbReference type="EMBL" id="CABM01000049">
    <property type="protein sequence ID" value="CBH98209.1"/>
    <property type="molecule type" value="Genomic_DNA"/>
</dbReference>
<organism evidence="2">
    <name type="scientific">mine drainage metagenome</name>
    <dbReference type="NCBI Taxonomy" id="410659"/>
    <lineage>
        <taxon>unclassified sequences</taxon>
        <taxon>metagenomes</taxon>
        <taxon>ecological metagenomes</taxon>
    </lineage>
</organism>
<feature type="region of interest" description="Disordered" evidence="1">
    <location>
        <begin position="1"/>
        <end position="20"/>
    </location>
</feature>
<protein>
    <submittedName>
        <fullName evidence="2">Uncharacterized protein</fullName>
    </submittedName>
</protein>
<reference evidence="2" key="1">
    <citation type="submission" date="2009-10" db="EMBL/GenBank/DDBJ databases">
        <title>Diversity of trophic interactions inside an arsenic-rich microbial ecosystem.</title>
        <authorList>
            <person name="Bertin P.N."/>
            <person name="Heinrich-Salmeron A."/>
            <person name="Pelletier E."/>
            <person name="Goulhen-Chollet F."/>
            <person name="Arsene-Ploetze F."/>
            <person name="Gallien S."/>
            <person name="Calteau A."/>
            <person name="Vallenet D."/>
            <person name="Casiot C."/>
            <person name="Chane-Woon-Ming B."/>
            <person name="Giloteaux L."/>
            <person name="Barakat M."/>
            <person name="Bonnefoy V."/>
            <person name="Bruneel O."/>
            <person name="Chandler M."/>
            <person name="Cleiss J."/>
            <person name="Duran R."/>
            <person name="Elbaz-Poulichet F."/>
            <person name="Fonknechten N."/>
            <person name="Lauga B."/>
            <person name="Mornico D."/>
            <person name="Ortet P."/>
            <person name="Schaeffer C."/>
            <person name="Siguier P."/>
            <person name="Alexander Thil Smith A."/>
            <person name="Van Dorsselaer A."/>
            <person name="Weissenbach J."/>
            <person name="Medigue C."/>
            <person name="Le Paslier D."/>
        </authorList>
    </citation>
    <scope>NUCLEOTIDE SEQUENCE</scope>
</reference>
<accession>E6PTF2</accession>
<comment type="caution">
    <text evidence="2">The sequence shown here is derived from an EMBL/GenBank/DDBJ whole genome shotgun (WGS) entry which is preliminary data.</text>
</comment>
<gene>
    <name evidence="2" type="ORF">CARN2_3685</name>
</gene>
<name>E6PTF2_9ZZZZ</name>
<sequence length="187" mass="20696">MKSKPAKTSPKPAPKPNKVVGINKSVRVSKLASNPLDKFMAELANIDQPRLKMPKGGMTRVVADDSAANDDNNLDDPVVFSPEGAKAFLAYVERYGFDTLPRTFGEASGMVVFCDDLNQICYPFALDAEGLAICQRIALETSEKWYPRQVEAARMYLAGEFEKLKARHGGPGILPFCSQVYREYLDE</sequence>
<proteinExistence type="predicted"/>
<evidence type="ECO:0000256" key="1">
    <source>
        <dbReference type="SAM" id="MobiDB-lite"/>
    </source>
</evidence>